<dbReference type="InterPro" id="IPR058093">
    <property type="entry name" value="LA_2272-like"/>
</dbReference>
<dbReference type="OrthoDB" id="9804257at2"/>
<dbReference type="InterPro" id="IPR011600">
    <property type="entry name" value="Pept_C14_caspase"/>
</dbReference>
<dbReference type="InterPro" id="IPR029030">
    <property type="entry name" value="Caspase-like_dom_sf"/>
</dbReference>
<proteinExistence type="predicted"/>
<feature type="region of interest" description="Disordered" evidence="1">
    <location>
        <begin position="451"/>
        <end position="506"/>
    </location>
</feature>
<dbReference type="KEGG" id="slr:L21SP2_0236"/>
<keyword evidence="4" id="KW-1185">Reference proteome</keyword>
<dbReference type="NCBIfam" id="NF047436">
    <property type="entry name" value="LA_2272_repeat"/>
    <property type="match status" value="1"/>
</dbReference>
<reference evidence="3 4" key="1">
    <citation type="journal article" date="2015" name="Stand. Genomic Sci.">
        <title>Complete genome sequence and description of Salinispira pacifica gen. nov., sp. nov., a novel spirochaete isolated form a hypersaline microbial mat.</title>
        <authorList>
            <person name="Ben Hania W."/>
            <person name="Joseph M."/>
            <person name="Schumann P."/>
            <person name="Bunk B."/>
            <person name="Fiebig A."/>
            <person name="Sproer C."/>
            <person name="Klenk H.P."/>
            <person name="Fardeau M.L."/>
            <person name="Spring S."/>
        </authorList>
    </citation>
    <scope>NUCLEOTIDE SEQUENCE [LARGE SCALE GENOMIC DNA]</scope>
    <source>
        <strain evidence="3 4">L21-RPul-D2</strain>
    </source>
</reference>
<evidence type="ECO:0000259" key="2">
    <source>
        <dbReference type="Pfam" id="PF00656"/>
    </source>
</evidence>
<dbReference type="HOGENOM" id="CLU_380748_0_0_12"/>
<dbReference type="eggNOG" id="COG3078">
    <property type="taxonomic scope" value="Bacteria"/>
</dbReference>
<evidence type="ECO:0000313" key="3">
    <source>
        <dbReference type="EMBL" id="AHC13678.1"/>
    </source>
</evidence>
<evidence type="ECO:0000313" key="4">
    <source>
        <dbReference type="Proteomes" id="UP000018680"/>
    </source>
</evidence>
<gene>
    <name evidence="3" type="ORF">L21SP2_0236</name>
</gene>
<protein>
    <recommendedName>
        <fullName evidence="2">Peptidase C14 caspase domain-containing protein</fullName>
    </recommendedName>
</protein>
<dbReference type="Proteomes" id="UP000018680">
    <property type="component" value="Chromosome"/>
</dbReference>
<feature type="compositionally biased region" description="Polar residues" evidence="1">
    <location>
        <begin position="408"/>
        <end position="429"/>
    </location>
</feature>
<sequence length="889" mass="95188">MTVHTKKTGRYTTIRRAVLMGLIGLLWLTAVPAFGQESDSGSASGPIRRFGLFVGTNDGGSSRQELRWAVSDAIKLSRVLSEVGGILPGDGVVLENPGKRNVEQTFTRLSRIIDESSEDSRRVEFVFYYSGHSDETGLLLGDEHFAYQELRENINSVDADVSIAILDSCASGAFTRTKGGVRTQPFLLDDSSSMSGHAFITSSSADELAQESDRIEASFFTHYMVSALRGAADHSGDRKVTLNEAYEYAFNETLSVTSSSLSGPQHPSYNINLSGSGDLVLTDLSNPVSSVVLDEEIAGRVYVKNGRRNIVAEINKPADKILEIALDPGIYHLELSDSSGSAWNHSFNLSYRSQKFLVAGDFYPLEQEQNRSRGGSPSEPFMDEDTEIAQSSEGARAVPAPYDDVTNADGSTSPAPSASDESSGDNSGRPSGEDDFFAVEDDFFTTEEDFFSDKDDFFSETTPSTEAAQPEPDESGNRKEPETGLKTGSKTAGGIEKTPADETVSPRPVTLSYHPFYVSAVPGISYPVMEGRSVQSTFAYSPLILDLGGLAGLASAGIFTTLYENSSGVMSSGIGNVSRRNFTGVQSAGIFNTAEGSITGVQTAGVFNTSMERSSAAQVAGVFNVADEPLSGAQLAGVFNTADHQMNGVQAAGVFNSTGLMNGVQVAGVFNGSRRINGAQLSTVNITEDGAGAQIGVLNIARGEMKGIQLGVINISNDLYGIPIGLFSWVKKGIHDIGWWVENDTHHFLGIANGSRNFYTTLYGGILPVNGVDQLEDLTMGFGWGTRLKFRPLYADLEISIRRGSVGDNANQRLASIFDPENRYTYPSAKAVVGLQFLGMGFYMGVNADLELEPGLTGGYSQYNGPGGGSYEIPGFGTVHNRFTLGFRL</sequence>
<dbReference type="SUPFAM" id="SSF52129">
    <property type="entry name" value="Caspase-like"/>
    <property type="match status" value="1"/>
</dbReference>
<dbReference type="eggNOG" id="COG4249">
    <property type="taxonomic scope" value="Bacteria"/>
</dbReference>
<dbReference type="RefSeq" id="WP_024266611.1">
    <property type="nucleotide sequence ID" value="NC_023035.1"/>
</dbReference>
<evidence type="ECO:0000256" key="1">
    <source>
        <dbReference type="SAM" id="MobiDB-lite"/>
    </source>
</evidence>
<dbReference type="PATRIC" id="fig|1307761.3.peg.237"/>
<accession>V5WCY3</accession>
<dbReference type="Gene3D" id="3.40.50.1460">
    <property type="match status" value="1"/>
</dbReference>
<organism evidence="3 4">
    <name type="scientific">Salinispira pacifica</name>
    <dbReference type="NCBI Taxonomy" id="1307761"/>
    <lineage>
        <taxon>Bacteria</taxon>
        <taxon>Pseudomonadati</taxon>
        <taxon>Spirochaetota</taxon>
        <taxon>Spirochaetia</taxon>
        <taxon>Spirochaetales</taxon>
        <taxon>Spirochaetaceae</taxon>
        <taxon>Salinispira</taxon>
    </lineage>
</organism>
<feature type="region of interest" description="Disordered" evidence="1">
    <location>
        <begin position="368"/>
        <end position="435"/>
    </location>
</feature>
<dbReference type="GO" id="GO:0004197">
    <property type="term" value="F:cysteine-type endopeptidase activity"/>
    <property type="evidence" value="ECO:0007669"/>
    <property type="project" value="InterPro"/>
</dbReference>
<feature type="domain" description="Peptidase C14 caspase" evidence="2">
    <location>
        <begin position="49"/>
        <end position="235"/>
    </location>
</feature>
<dbReference type="GO" id="GO:0006508">
    <property type="term" value="P:proteolysis"/>
    <property type="evidence" value="ECO:0007669"/>
    <property type="project" value="InterPro"/>
</dbReference>
<dbReference type="AlphaFoldDB" id="V5WCY3"/>
<name>V5WCY3_9SPIO</name>
<dbReference type="EMBL" id="CP006939">
    <property type="protein sequence ID" value="AHC13678.1"/>
    <property type="molecule type" value="Genomic_DNA"/>
</dbReference>
<dbReference type="Pfam" id="PF00656">
    <property type="entry name" value="Peptidase_C14"/>
    <property type="match status" value="1"/>
</dbReference>
<dbReference type="STRING" id="1307761.L21SP2_0236"/>